<evidence type="ECO:0000259" key="9">
    <source>
        <dbReference type="Pfam" id="PF01094"/>
    </source>
</evidence>
<dbReference type="InterPro" id="IPR001828">
    <property type="entry name" value="ANF_lig-bd_rcpt"/>
</dbReference>
<dbReference type="SUPFAM" id="SSF53822">
    <property type="entry name" value="Periplasmic binding protein-like I"/>
    <property type="match status" value="1"/>
</dbReference>
<feature type="region of interest" description="Disordered" evidence="7">
    <location>
        <begin position="317"/>
        <end position="399"/>
    </location>
</feature>
<dbReference type="Proteomes" id="UP001626550">
    <property type="component" value="Unassembled WGS sequence"/>
</dbReference>
<evidence type="ECO:0000256" key="6">
    <source>
        <dbReference type="ARBA" id="ARBA00023239"/>
    </source>
</evidence>
<protein>
    <submittedName>
        <fullName evidence="10">Nitrogen permease regulator 2</fullName>
    </submittedName>
</protein>
<name>A0ABD2QF29_9PLAT</name>
<evidence type="ECO:0000256" key="1">
    <source>
        <dbReference type="ARBA" id="ARBA00004370"/>
    </source>
</evidence>
<reference evidence="10 11" key="1">
    <citation type="submission" date="2024-11" db="EMBL/GenBank/DDBJ databases">
        <title>Adaptive evolution of stress response genes in parasites aligns with host niche diversity.</title>
        <authorList>
            <person name="Hahn C."/>
            <person name="Resl P."/>
        </authorList>
    </citation>
    <scope>NUCLEOTIDE SEQUENCE [LARGE SCALE GENOMIC DNA]</scope>
    <source>
        <strain evidence="10">EGGRZ-B1_66</strain>
        <tissue evidence="10">Body</tissue>
    </source>
</reference>
<dbReference type="EMBL" id="JBJKFK010000281">
    <property type="protein sequence ID" value="KAL3318149.1"/>
    <property type="molecule type" value="Genomic_DNA"/>
</dbReference>
<evidence type="ECO:0000256" key="2">
    <source>
        <dbReference type="ARBA" id="ARBA00022692"/>
    </source>
</evidence>
<dbReference type="Pfam" id="PF01094">
    <property type="entry name" value="ANF_receptor"/>
    <property type="match status" value="1"/>
</dbReference>
<dbReference type="Gene3D" id="3.40.50.2300">
    <property type="match status" value="1"/>
</dbReference>
<dbReference type="GO" id="GO:0016829">
    <property type="term" value="F:lyase activity"/>
    <property type="evidence" value="ECO:0007669"/>
    <property type="project" value="UniProtKB-KW"/>
</dbReference>
<keyword evidence="6" id="KW-0456">Lyase</keyword>
<dbReference type="AlphaFoldDB" id="A0ABD2QF29"/>
<dbReference type="GO" id="GO:0000166">
    <property type="term" value="F:nucleotide binding"/>
    <property type="evidence" value="ECO:0007669"/>
    <property type="project" value="UniProtKB-KW"/>
</dbReference>
<keyword evidence="11" id="KW-1185">Reference proteome</keyword>
<dbReference type="GO" id="GO:0016020">
    <property type="term" value="C:membrane"/>
    <property type="evidence" value="ECO:0007669"/>
    <property type="project" value="UniProtKB-SubCell"/>
</dbReference>
<dbReference type="PANTHER" id="PTHR11920">
    <property type="entry name" value="GUANYLYL CYCLASE"/>
    <property type="match status" value="1"/>
</dbReference>
<keyword evidence="5 8" id="KW-0472">Membrane</keyword>
<evidence type="ECO:0000313" key="10">
    <source>
        <dbReference type="EMBL" id="KAL3318149.1"/>
    </source>
</evidence>
<feature type="transmembrane region" description="Helical" evidence="8">
    <location>
        <begin position="123"/>
        <end position="144"/>
    </location>
</feature>
<evidence type="ECO:0000256" key="4">
    <source>
        <dbReference type="ARBA" id="ARBA00022989"/>
    </source>
</evidence>
<keyword evidence="4 8" id="KW-1133">Transmembrane helix</keyword>
<feature type="domain" description="Receptor ligand binding region" evidence="9">
    <location>
        <begin position="4"/>
        <end position="67"/>
    </location>
</feature>
<keyword evidence="3" id="KW-0547">Nucleotide-binding</keyword>
<dbReference type="InterPro" id="IPR050401">
    <property type="entry name" value="Cyclic_nucleotide_synthase"/>
</dbReference>
<evidence type="ECO:0000313" key="11">
    <source>
        <dbReference type="Proteomes" id="UP001626550"/>
    </source>
</evidence>
<comment type="caution">
    <text evidence="10">The sequence shown here is derived from an EMBL/GenBank/DDBJ whole genome shotgun (WGS) entry which is preliminary data.</text>
</comment>
<evidence type="ECO:0000256" key="7">
    <source>
        <dbReference type="SAM" id="MobiDB-lite"/>
    </source>
</evidence>
<evidence type="ECO:0000256" key="8">
    <source>
        <dbReference type="SAM" id="Phobius"/>
    </source>
</evidence>
<gene>
    <name evidence="10" type="primary">NPR2_2</name>
    <name evidence="10" type="ORF">Ciccas_003182</name>
</gene>
<comment type="subcellular location">
    <subcellularLocation>
        <location evidence="1">Membrane</location>
    </subcellularLocation>
</comment>
<evidence type="ECO:0000256" key="3">
    <source>
        <dbReference type="ARBA" id="ARBA00022741"/>
    </source>
</evidence>
<feature type="compositionally biased region" description="Low complexity" evidence="7">
    <location>
        <begin position="328"/>
        <end position="340"/>
    </location>
</feature>
<dbReference type="InterPro" id="IPR028082">
    <property type="entry name" value="Peripla_BP_I"/>
</dbReference>
<evidence type="ECO:0000256" key="5">
    <source>
        <dbReference type="ARBA" id="ARBA00023136"/>
    </source>
</evidence>
<dbReference type="PANTHER" id="PTHR11920:SF494">
    <property type="entry name" value="ATRIAL NATRIURETIC PEPTIDE RECEPTOR 2"/>
    <property type="match status" value="1"/>
</dbReference>
<accession>A0ABD2QF29</accession>
<proteinExistence type="predicted"/>
<organism evidence="10 11">
    <name type="scientific">Cichlidogyrus casuarinus</name>
    <dbReference type="NCBI Taxonomy" id="1844966"/>
    <lineage>
        <taxon>Eukaryota</taxon>
        <taxon>Metazoa</taxon>
        <taxon>Spiralia</taxon>
        <taxon>Lophotrochozoa</taxon>
        <taxon>Platyhelminthes</taxon>
        <taxon>Monogenea</taxon>
        <taxon>Monopisthocotylea</taxon>
        <taxon>Dactylogyridea</taxon>
        <taxon>Ancyrocephalidae</taxon>
        <taxon>Cichlidogyrus</taxon>
    </lineage>
</organism>
<keyword evidence="2 8" id="KW-0812">Transmembrane</keyword>
<sequence length="427" mass="47659">MITSFYDSVKLYTIALKEAIEKKLDINNPFDITKLMWNRSFTSVTDRVIRITENGDRKGDFALLDFDLETLSFKKVGTYTGSDGNYIPELEQQIDWIREGPPPDTPACGFDGEKCRDKEQVSLIVGLVMLGLSFITIVFAVLFIRHAKMKSDLKAMSWLIERDQLKIKDQPQSPPAASTKNFISKRFSNTQAPNMAELFHSYKRSTATQPDDLLSATDGSDDSRLRRLSLSFSADVTPRPMSPVSAVNEPLLGTPDVEFRIPGKPIYHHSISVNVAQENNPRKAKISMGKKSLRFFQRPSIGRTQALELNQLQLEMTGDESRDTQGPSSKTSSTENSSVSQFWAKTSTVSAPNQRQTLDEESPGAVAVSPHNKSQRKTSAFFLPNTQRNKYPSGGGLSSKQSSNDFEIFGFVSSHNYDCCCQGEKVH</sequence>
<feature type="compositionally biased region" description="Polar residues" evidence="7">
    <location>
        <begin position="341"/>
        <end position="356"/>
    </location>
</feature>